<dbReference type="EMBL" id="JBHSZH010000005">
    <property type="protein sequence ID" value="MFC7081516.1"/>
    <property type="molecule type" value="Genomic_DNA"/>
</dbReference>
<evidence type="ECO:0000313" key="2">
    <source>
        <dbReference type="Proteomes" id="UP001596407"/>
    </source>
</evidence>
<name>A0ABD5WS57_9EURY</name>
<organism evidence="1 2">
    <name type="scientific">Halorussus caseinilyticus</name>
    <dbReference type="NCBI Taxonomy" id="3034025"/>
    <lineage>
        <taxon>Archaea</taxon>
        <taxon>Methanobacteriati</taxon>
        <taxon>Methanobacteriota</taxon>
        <taxon>Stenosarchaea group</taxon>
        <taxon>Halobacteria</taxon>
        <taxon>Halobacteriales</taxon>
        <taxon>Haladaptataceae</taxon>
        <taxon>Halorussus</taxon>
    </lineage>
</organism>
<protein>
    <submittedName>
        <fullName evidence="1">Uncharacterized protein</fullName>
    </submittedName>
</protein>
<dbReference type="RefSeq" id="WP_276280566.1">
    <property type="nucleotide sequence ID" value="NZ_CP119809.1"/>
</dbReference>
<dbReference type="Proteomes" id="UP001596407">
    <property type="component" value="Unassembled WGS sequence"/>
</dbReference>
<comment type="caution">
    <text evidence="1">The sequence shown here is derived from an EMBL/GenBank/DDBJ whole genome shotgun (WGS) entry which is preliminary data.</text>
</comment>
<reference evidence="1 2" key="1">
    <citation type="journal article" date="2019" name="Int. J. Syst. Evol. Microbiol.">
        <title>The Global Catalogue of Microorganisms (GCM) 10K type strain sequencing project: providing services to taxonomists for standard genome sequencing and annotation.</title>
        <authorList>
            <consortium name="The Broad Institute Genomics Platform"/>
            <consortium name="The Broad Institute Genome Sequencing Center for Infectious Disease"/>
            <person name="Wu L."/>
            <person name="Ma J."/>
        </authorList>
    </citation>
    <scope>NUCLEOTIDE SEQUENCE [LARGE SCALE GENOMIC DNA]</scope>
    <source>
        <strain evidence="1 2">DT72</strain>
    </source>
</reference>
<dbReference type="AlphaFoldDB" id="A0ABD5WS57"/>
<gene>
    <name evidence="1" type="ORF">ACFQJ6_16755</name>
</gene>
<sequence>MDEDVPQPIRYFVEPLEEMEYFETDVGLVNVQALGITLGDFHYFEEVEGDAAFYPCPESNYADENDSEKQEGVLMYAQGVGWYCGYDLGGVGIVEEWFQENFEAYLDSDVRFTAFDDVSS</sequence>
<accession>A0ABD5WS57</accession>
<keyword evidence="2" id="KW-1185">Reference proteome</keyword>
<evidence type="ECO:0000313" key="1">
    <source>
        <dbReference type="EMBL" id="MFC7081516.1"/>
    </source>
</evidence>
<proteinExistence type="predicted"/>
<dbReference type="GeneID" id="79301722"/>